<feature type="transmembrane region" description="Helical" evidence="2">
    <location>
        <begin position="1379"/>
        <end position="1400"/>
    </location>
</feature>
<name>A0A815QBG4_ADIRI</name>
<dbReference type="InterPro" id="IPR013517">
    <property type="entry name" value="FG-GAP"/>
</dbReference>
<keyword evidence="1" id="KW-0732">Signal</keyword>
<evidence type="ECO:0000313" key="6">
    <source>
        <dbReference type="Proteomes" id="UP000663852"/>
    </source>
</evidence>
<evidence type="ECO:0000313" key="4">
    <source>
        <dbReference type="EMBL" id="CAF1460847.1"/>
    </source>
</evidence>
<dbReference type="EMBL" id="CAJNOJ010000475">
    <property type="protein sequence ID" value="CAF1460847.1"/>
    <property type="molecule type" value="Genomic_DNA"/>
</dbReference>
<feature type="transmembrane region" description="Helical" evidence="2">
    <location>
        <begin position="488"/>
        <end position="507"/>
    </location>
</feature>
<keyword evidence="2" id="KW-0812">Transmembrane</keyword>
<feature type="transmembrane region" description="Helical" evidence="2">
    <location>
        <begin position="1301"/>
        <end position="1323"/>
    </location>
</feature>
<evidence type="ECO:0000313" key="3">
    <source>
        <dbReference type="EMBL" id="CAF1203034.1"/>
    </source>
</evidence>
<evidence type="ECO:0000256" key="1">
    <source>
        <dbReference type="ARBA" id="ARBA00022729"/>
    </source>
</evidence>
<evidence type="ECO:0000313" key="5">
    <source>
        <dbReference type="Proteomes" id="UP000663828"/>
    </source>
</evidence>
<feature type="transmembrane region" description="Helical" evidence="2">
    <location>
        <begin position="969"/>
        <end position="987"/>
    </location>
</feature>
<proteinExistence type="predicted"/>
<keyword evidence="2" id="KW-1133">Transmembrane helix</keyword>
<sequence>MHIRALHHQFYDFISHYNLFMAEEDADDNGDANAEARQSPTVLKQQKYSTWIYMFLLIVCLYFIFVMSITKTQARTMIIFELTLSRFGQLHQDHKETLSCPCSNATMSLGNFVNNSVTLHPLCSSAFVTKQWIEALYSSVANRYLLNDFRKIASYQFSILADLCSLAKTTITWSVADIDRYELATTHLHTLEQIQSKVQTIVDYFKNSTSIQATSFLNYLKTLGKANFLISALNTNALLKITKRDYGYSVTLEETYIEMIEMLIIKRKFYCSYTDVRQSAVLTSDNSAKDPSIKTHEIWISTQPKLEVTGFVTSCTVLEGVRASKLDCLYEVECLEFLFEHFPTLEQTSENWTSNILLSNDDSTSVNDFLSNLFILNWSVNINYSVYFNKCSPLYCTYTKTNRVNPSYAITLFISLYGGLVIIFRLVAVFSVNVMFECSNRLLSRTTGIMPRNTIKQQLIHSIQAANLFKNSNAQRESDIKQQKISTYVYLVLLPGTFLVFFLVISLRQETMMVTEEKPTLMKYNELHSLYPKTLKCSCFTMTTPYSKIVSLIPTFHGICSSDFVSQRWIDVLRRVKHPYAPLDWRNIAFSQFQLLANLCKLTETIVKDAIDRFMIHSFISSGVPTESEFITQFNEIFKQFFVSTKRSFSHLISVDRLIENVDQPYMKSSDKLIRLFQPDLVVNDVEDETNGEKSLNFVFRFTPSDANNSTYSDCFCIVDPHCHRAALIYNYDIKSREDPTPTVSYLLPEWKQSCSNIDSLLLSNLNCLYSMDCLSRMVRQVKILFLLTYVSHSDPLWFEPRPLLYNSTVNHFSPTMSIGEVLNDIMVEDWNPSVSYENFYESCAPTHCTYTKRVRVKSLFEAIVTMISMIGGLMLAVRLCTIVLVKSILYLWMRTVKHTTEEQEQTQDQSNNYAIQIKFRDQATTYIRKVIASFLHIISNLNTFHVRDFNPNLSRAATRHRGRWATRLYITLFLLSNIILIVYTVIQPQSTTKIFDQPSLDHYQHLTKIYSEKLQCSCSNIVSKYETFVRIQAKHHPICTSSFVLDEWQTNISKNIIYNLFGNQKTDYRLFLLAHLNYLQGLCSNSMKIVENVINQFHSTLLITKELWTIKEFHENINNSIEQTISNAPHTFLNFLSLLRLIYHGNAYISIYQTNHKYIFPWDHFTNVYVPTEPMIYDENCSCGLTSNCVTQAGFFHHKNFIKIPGLKMGCLPSESLLSSTLECFSNQTCLNIIQQYTNLTNRILPIPLPGNKVFINKTVNELMNDLFVESWSKNPNYTSYFNQCSPSVCLYNYNQRFHLLNLITFLLSLHNGLSIVLKWICPRIIEILFNIDRYRKKRANIIRSQSIETIHSAVEHTTISAIHYENPIRGLQCSYKVINACFMFIFLLIGLLHFSIYIASKETSPPMNGNLITREFESTTTETTTSTEILLYSIPTEAIEIKTLACDKLNSIMVEDLNNDSQPELIFFCESTSAIHVVMSSEDGFFRNETIPLILDVSSLSYMSSSDLNNDHLLDLICLEADTGELFLLFNMGNMTFEQINTVIFPGDLQSIIAVDLNNDHLLDLICLGKDTGELFTLLNMGNMSFKLINKMQFSGFFTITPVDLNNDKWMDIIITLRSLDVVDVFLGDGTGMFVHRTSLYCEPKSLPSSVAIHDLNHDGYLDIIIALQSAHDLAIYLGHRNGYFDRFSIFSPRYDSQPKDLILVDLNMDNHSDIVFGGRKAVNIMFGSENLTFGTLYKLTCDGDRIGIMTVTDFDCDRQLDLIIAQYDPLDIVVFTVSTNEGIQRKSIGVPESIQSWGTEYRIFTNDLKKNGYQNIFIINQLTGDAFMLVNKAENCLKGIIHLNNFTFH</sequence>
<accession>A0A815QBG4</accession>
<feature type="transmembrane region" description="Helical" evidence="2">
    <location>
        <begin position="863"/>
        <end position="886"/>
    </location>
</feature>
<dbReference type="OrthoDB" id="10022113at2759"/>
<keyword evidence="5" id="KW-1185">Reference proteome</keyword>
<gene>
    <name evidence="4" type="ORF">EDS130_LOCUS40145</name>
    <name evidence="3" type="ORF">XAT740_LOCUS23784</name>
</gene>
<reference evidence="4" key="1">
    <citation type="submission" date="2021-02" db="EMBL/GenBank/DDBJ databases">
        <authorList>
            <person name="Nowell W R."/>
        </authorList>
    </citation>
    <scope>NUCLEOTIDE SEQUENCE</scope>
</reference>
<feature type="transmembrane region" description="Helical" evidence="2">
    <location>
        <begin position="51"/>
        <end position="69"/>
    </location>
</feature>
<keyword evidence="2" id="KW-0472">Membrane</keyword>
<evidence type="ECO:0000256" key="2">
    <source>
        <dbReference type="SAM" id="Phobius"/>
    </source>
</evidence>
<dbReference type="PANTHER" id="PTHR45460">
    <property type="entry name" value="SIMILAR TO CYSTEINE PROTEINASE"/>
    <property type="match status" value="1"/>
</dbReference>
<protein>
    <submittedName>
        <fullName evidence="4">Uncharacterized protein</fullName>
    </submittedName>
</protein>
<dbReference type="SUPFAM" id="SSF69318">
    <property type="entry name" value="Integrin alpha N-terminal domain"/>
    <property type="match status" value="1"/>
</dbReference>
<dbReference type="Pfam" id="PF13517">
    <property type="entry name" value="FG-GAP_3"/>
    <property type="match status" value="2"/>
</dbReference>
<dbReference type="EMBL" id="CAJNOR010001812">
    <property type="protein sequence ID" value="CAF1203034.1"/>
    <property type="molecule type" value="Genomic_DNA"/>
</dbReference>
<dbReference type="InterPro" id="IPR028994">
    <property type="entry name" value="Integrin_alpha_N"/>
</dbReference>
<dbReference type="Proteomes" id="UP000663852">
    <property type="component" value="Unassembled WGS sequence"/>
</dbReference>
<comment type="caution">
    <text evidence="4">The sequence shown here is derived from an EMBL/GenBank/DDBJ whole genome shotgun (WGS) entry which is preliminary data.</text>
</comment>
<organism evidence="4 6">
    <name type="scientific">Adineta ricciae</name>
    <name type="common">Rotifer</name>
    <dbReference type="NCBI Taxonomy" id="249248"/>
    <lineage>
        <taxon>Eukaryota</taxon>
        <taxon>Metazoa</taxon>
        <taxon>Spiralia</taxon>
        <taxon>Gnathifera</taxon>
        <taxon>Rotifera</taxon>
        <taxon>Eurotatoria</taxon>
        <taxon>Bdelloidea</taxon>
        <taxon>Adinetida</taxon>
        <taxon>Adinetidae</taxon>
        <taxon>Adineta</taxon>
    </lineage>
</organism>
<dbReference type="Proteomes" id="UP000663828">
    <property type="component" value="Unassembled WGS sequence"/>
</dbReference>
<dbReference type="Gene3D" id="2.130.10.130">
    <property type="entry name" value="Integrin alpha, N-terminal"/>
    <property type="match status" value="1"/>
</dbReference>
<dbReference type="PANTHER" id="PTHR45460:SF2">
    <property type="entry name" value="ALPHA 1,3 GLUCANASE, GH71 FAMILY (EUROFUNG)"/>
    <property type="match status" value="1"/>
</dbReference>
<feature type="transmembrane region" description="Helical" evidence="2">
    <location>
        <begin position="408"/>
        <end position="436"/>
    </location>
</feature>